<gene>
    <name evidence="1" type="ORF">Val02_08640</name>
</gene>
<evidence type="ECO:0000313" key="1">
    <source>
        <dbReference type="EMBL" id="GIJ43978.1"/>
    </source>
</evidence>
<dbReference type="InterPro" id="IPR043519">
    <property type="entry name" value="NT_sf"/>
</dbReference>
<dbReference type="Proteomes" id="UP000619260">
    <property type="component" value="Unassembled WGS sequence"/>
</dbReference>
<keyword evidence="2" id="KW-1185">Reference proteome</keyword>
<evidence type="ECO:0000313" key="2">
    <source>
        <dbReference type="Proteomes" id="UP000619260"/>
    </source>
</evidence>
<organism evidence="1 2">
    <name type="scientific">Virgisporangium aliadipatigenens</name>
    <dbReference type="NCBI Taxonomy" id="741659"/>
    <lineage>
        <taxon>Bacteria</taxon>
        <taxon>Bacillati</taxon>
        <taxon>Actinomycetota</taxon>
        <taxon>Actinomycetes</taxon>
        <taxon>Micromonosporales</taxon>
        <taxon>Micromonosporaceae</taxon>
        <taxon>Virgisporangium</taxon>
    </lineage>
</organism>
<dbReference type="EMBL" id="BOPF01000003">
    <property type="protein sequence ID" value="GIJ43978.1"/>
    <property type="molecule type" value="Genomic_DNA"/>
</dbReference>
<comment type="caution">
    <text evidence="1">The sequence shown here is derived from an EMBL/GenBank/DDBJ whole genome shotgun (WGS) entry which is preliminary data.</text>
</comment>
<proteinExistence type="predicted"/>
<reference evidence="1" key="1">
    <citation type="submission" date="2021-01" db="EMBL/GenBank/DDBJ databases">
        <title>Whole genome shotgun sequence of Virgisporangium aliadipatigenens NBRC 105644.</title>
        <authorList>
            <person name="Komaki H."/>
            <person name="Tamura T."/>
        </authorList>
    </citation>
    <scope>NUCLEOTIDE SEQUENCE</scope>
    <source>
        <strain evidence="1">NBRC 105644</strain>
    </source>
</reference>
<protein>
    <submittedName>
        <fullName evidence="1">Nucleotidyltransferase</fullName>
    </submittedName>
</protein>
<accession>A0A8J4DNV5</accession>
<sequence>MDFGKDPLTAARELVAARFPSANWAMLTGSVLGPHRTAGSDLDIVVLHEDGPGYRESLRFRGWPVELFVHTPERLTDILARELAARKPSTHRMLATGTTLHGDPGDLPARCARVLAEGPPPLTDAERDRLRYALTDLLDDLTHATDAGERAVIATTLWSETAQAALAFADRWAGKGKWLLRELRVHDPALAAEWLAAREDPTPVTTKILEGAGGPLFEGYRVD</sequence>
<dbReference type="RefSeq" id="WP_203897570.1">
    <property type="nucleotide sequence ID" value="NZ_BOPF01000003.1"/>
</dbReference>
<dbReference type="SUPFAM" id="SSF81301">
    <property type="entry name" value="Nucleotidyltransferase"/>
    <property type="match status" value="1"/>
</dbReference>
<name>A0A8J4DNV5_9ACTN</name>
<dbReference type="AlphaFoldDB" id="A0A8J4DNV5"/>